<evidence type="ECO:0000313" key="1">
    <source>
        <dbReference type="EMBL" id="CEK99701.1"/>
    </source>
</evidence>
<protein>
    <submittedName>
        <fullName evidence="1">Uncharacterized protein</fullName>
    </submittedName>
</protein>
<feature type="non-terminal residue" evidence="1">
    <location>
        <position position="1"/>
    </location>
</feature>
<sequence>QTLMSHEVSQSNETQKRTMSYSEFIGMFKSPPKEDDSILVDDKVEDENISVTVNEHQKVKCKSIASY</sequence>
<accession>A0A0B7C4Y5</accession>
<proteinExistence type="predicted"/>
<dbReference type="AlphaFoldDB" id="A0A0B7C4Y5"/>
<gene>
    <name evidence="1" type="primary">ORF221921</name>
</gene>
<name>A0A0B7C4Y5_9EUPU</name>
<feature type="non-terminal residue" evidence="1">
    <location>
        <position position="67"/>
    </location>
</feature>
<dbReference type="EMBL" id="HACG01052830">
    <property type="protein sequence ID" value="CEK99701.1"/>
    <property type="molecule type" value="Transcribed_RNA"/>
</dbReference>
<organism evidence="1">
    <name type="scientific">Arion vulgaris</name>
    <dbReference type="NCBI Taxonomy" id="1028688"/>
    <lineage>
        <taxon>Eukaryota</taxon>
        <taxon>Metazoa</taxon>
        <taxon>Spiralia</taxon>
        <taxon>Lophotrochozoa</taxon>
        <taxon>Mollusca</taxon>
        <taxon>Gastropoda</taxon>
        <taxon>Heterobranchia</taxon>
        <taxon>Euthyneura</taxon>
        <taxon>Panpulmonata</taxon>
        <taxon>Eupulmonata</taxon>
        <taxon>Stylommatophora</taxon>
        <taxon>Helicina</taxon>
        <taxon>Arionoidea</taxon>
        <taxon>Arionidae</taxon>
        <taxon>Arion</taxon>
    </lineage>
</organism>
<reference evidence="1" key="1">
    <citation type="submission" date="2014-12" db="EMBL/GenBank/DDBJ databases">
        <title>Insight into the proteome of Arion vulgaris.</title>
        <authorList>
            <person name="Aradska J."/>
            <person name="Bulat T."/>
            <person name="Smidak R."/>
            <person name="Sarate P."/>
            <person name="Gangsoo J."/>
            <person name="Sialana F."/>
            <person name="Bilban M."/>
            <person name="Lubec G."/>
        </authorList>
    </citation>
    <scope>NUCLEOTIDE SEQUENCE</scope>
    <source>
        <tissue evidence="1">Skin</tissue>
    </source>
</reference>